<dbReference type="Gene3D" id="3.40.50.150">
    <property type="entry name" value="Vaccinia Virus protein VP39"/>
    <property type="match status" value="1"/>
</dbReference>
<dbReference type="PANTHER" id="PTHR13393">
    <property type="entry name" value="SAM-DEPENDENT METHYLTRANSFERASE"/>
    <property type="match status" value="1"/>
</dbReference>
<evidence type="ECO:0008006" key="5">
    <source>
        <dbReference type="Google" id="ProtNLM"/>
    </source>
</evidence>
<dbReference type="InterPro" id="IPR029063">
    <property type="entry name" value="SAM-dependent_MTases_sf"/>
</dbReference>
<comment type="caution">
    <text evidence="3">The sequence shown here is derived from an EMBL/GenBank/DDBJ whole genome shotgun (WGS) entry which is preliminary data.</text>
</comment>
<sequence>MKQIPYYSRDVDFDDLAKHDPEFAAISQKGKRDGFINFQDPEIVQQLTKSLLKKDFNLHISLPSDRLCPPIPVRWNYVRWIQELLDTTSEDYRETFDSERRVTGLDIGVGASCVYGLLACSSRETWRMLGTDVDGYSLRCARRNVEINDLQDRIRLHQTQPDGPLLPLDIDGLDFVMTNPPFYTDHAEFLASYNTSSGSSPHPNTTGSENEMLTPGGDVGFVSRIVTESLQLRQKVKWYTAMLSKLSSLQQIVALLKGHGIGNFAVTSLHPGHRTKRYAVAWSFGDLRARNDVARHGELVLGVLPLRSAWTVEVSGRNKRQVGVKVRSVMEALEGVRWDWNGVQDAGVLECWGNVWGRKARRKKGREGGGDEGEGPVKMAVRVWCRDQEVEVRWLRGQDYTLYESFCGMMKRSMKEGE</sequence>
<protein>
    <recommendedName>
        <fullName evidence="5">U6 small nuclear RNA (adenine-(43)-N(6))-methyltransferase</fullName>
    </recommendedName>
</protein>
<dbReference type="InterPro" id="IPR010286">
    <property type="entry name" value="METTL16/RlmF"/>
</dbReference>
<organism evidence="3 4">
    <name type="scientific">Zasmidium cellare</name>
    <name type="common">Wine cellar mold</name>
    <name type="synonym">Racodium cellare</name>
    <dbReference type="NCBI Taxonomy" id="395010"/>
    <lineage>
        <taxon>Eukaryota</taxon>
        <taxon>Fungi</taxon>
        <taxon>Dikarya</taxon>
        <taxon>Ascomycota</taxon>
        <taxon>Pezizomycotina</taxon>
        <taxon>Dothideomycetes</taxon>
        <taxon>Dothideomycetidae</taxon>
        <taxon>Mycosphaerellales</taxon>
        <taxon>Mycosphaerellaceae</taxon>
        <taxon>Zasmidium</taxon>
    </lineage>
</organism>
<dbReference type="PANTHER" id="PTHR13393:SF0">
    <property type="entry name" value="RNA N6-ADENOSINE-METHYLTRANSFERASE METTL16"/>
    <property type="match status" value="1"/>
</dbReference>
<accession>A0ABR0EXM8</accession>
<dbReference type="SUPFAM" id="SSF53335">
    <property type="entry name" value="S-adenosyl-L-methionine-dependent methyltransferases"/>
    <property type="match status" value="1"/>
</dbReference>
<reference evidence="3 4" key="1">
    <citation type="journal article" date="2023" name="G3 (Bethesda)">
        <title>A chromosome-level genome assembly of Zasmidium syzygii isolated from banana leaves.</title>
        <authorList>
            <person name="van Westerhoven A.C."/>
            <person name="Mehrabi R."/>
            <person name="Talebi R."/>
            <person name="Steentjes M.B.F."/>
            <person name="Corcolon B."/>
            <person name="Chong P.A."/>
            <person name="Kema G.H.J."/>
            <person name="Seidl M.F."/>
        </authorList>
    </citation>
    <scope>NUCLEOTIDE SEQUENCE [LARGE SCALE GENOMIC DNA]</scope>
    <source>
        <strain evidence="3 4">P124</strain>
    </source>
</reference>
<evidence type="ECO:0000256" key="1">
    <source>
        <dbReference type="ARBA" id="ARBA00022603"/>
    </source>
</evidence>
<dbReference type="EMBL" id="JAXOVC010000002">
    <property type="protein sequence ID" value="KAK4506114.1"/>
    <property type="molecule type" value="Genomic_DNA"/>
</dbReference>
<keyword evidence="2" id="KW-0808">Transferase</keyword>
<keyword evidence="4" id="KW-1185">Reference proteome</keyword>
<dbReference type="Proteomes" id="UP001305779">
    <property type="component" value="Unassembled WGS sequence"/>
</dbReference>
<name>A0ABR0EXM8_ZASCE</name>
<gene>
    <name evidence="3" type="ORF">PRZ48_004079</name>
</gene>
<keyword evidence="1" id="KW-0489">Methyltransferase</keyword>
<evidence type="ECO:0000313" key="4">
    <source>
        <dbReference type="Proteomes" id="UP001305779"/>
    </source>
</evidence>
<evidence type="ECO:0000256" key="2">
    <source>
        <dbReference type="ARBA" id="ARBA00022679"/>
    </source>
</evidence>
<dbReference type="Pfam" id="PF05971">
    <property type="entry name" value="Methyltransf_10"/>
    <property type="match status" value="1"/>
</dbReference>
<proteinExistence type="predicted"/>
<evidence type="ECO:0000313" key="3">
    <source>
        <dbReference type="EMBL" id="KAK4506114.1"/>
    </source>
</evidence>